<protein>
    <submittedName>
        <fullName evidence="2">Uncharacterized protein</fullName>
    </submittedName>
</protein>
<reference evidence="2 3" key="1">
    <citation type="submission" date="2019-03" db="EMBL/GenBank/DDBJ databases">
        <title>First draft genome of Liparis tanakae, snailfish: a comprehensive survey of snailfish specific genes.</title>
        <authorList>
            <person name="Kim W."/>
            <person name="Song I."/>
            <person name="Jeong J.-H."/>
            <person name="Kim D."/>
            <person name="Kim S."/>
            <person name="Ryu S."/>
            <person name="Song J.Y."/>
            <person name="Lee S.K."/>
        </authorList>
    </citation>
    <scope>NUCLEOTIDE SEQUENCE [LARGE SCALE GENOMIC DNA]</scope>
    <source>
        <tissue evidence="2">Muscle</tissue>
    </source>
</reference>
<keyword evidence="3" id="KW-1185">Reference proteome</keyword>
<dbReference type="Proteomes" id="UP000314294">
    <property type="component" value="Unassembled WGS sequence"/>
</dbReference>
<evidence type="ECO:0000313" key="2">
    <source>
        <dbReference type="EMBL" id="TNN61930.1"/>
    </source>
</evidence>
<feature type="region of interest" description="Disordered" evidence="1">
    <location>
        <begin position="63"/>
        <end position="86"/>
    </location>
</feature>
<evidence type="ECO:0000313" key="3">
    <source>
        <dbReference type="Proteomes" id="UP000314294"/>
    </source>
</evidence>
<evidence type="ECO:0000256" key="1">
    <source>
        <dbReference type="SAM" id="MobiDB-lite"/>
    </source>
</evidence>
<sequence length="235" mass="26455">MAMAMGMQELEASFALGGLIPFEAITLLPGQAHHRITPTTTTTTTTTTSSQTMLDSNHHCKRREEQIPEKHQQQRRNDNKRVATSVSHTQLHIELDCVDKTLSDSAQEKRNLCEDGKRRTKSREHSQKALLSSHEFFGQDTGRCVDSPLLGAKKYASRVREHSQSKSLKGLSPRLCISVEDTERGHGIDTKVSPQIKTRWQQLSLTSTPLPLQQSVHNNRAATTHRGKDNFPLWQ</sequence>
<gene>
    <name evidence="2" type="ORF">EYF80_027857</name>
</gene>
<organism evidence="2 3">
    <name type="scientific">Liparis tanakae</name>
    <name type="common">Tanaka's snailfish</name>
    <dbReference type="NCBI Taxonomy" id="230148"/>
    <lineage>
        <taxon>Eukaryota</taxon>
        <taxon>Metazoa</taxon>
        <taxon>Chordata</taxon>
        <taxon>Craniata</taxon>
        <taxon>Vertebrata</taxon>
        <taxon>Euteleostomi</taxon>
        <taxon>Actinopterygii</taxon>
        <taxon>Neopterygii</taxon>
        <taxon>Teleostei</taxon>
        <taxon>Neoteleostei</taxon>
        <taxon>Acanthomorphata</taxon>
        <taxon>Eupercaria</taxon>
        <taxon>Perciformes</taxon>
        <taxon>Cottioidei</taxon>
        <taxon>Cottales</taxon>
        <taxon>Liparidae</taxon>
        <taxon>Liparis</taxon>
    </lineage>
</organism>
<feature type="compositionally biased region" description="Low complexity" evidence="1">
    <location>
        <begin position="37"/>
        <end position="48"/>
    </location>
</feature>
<feature type="region of interest" description="Disordered" evidence="1">
    <location>
        <begin position="36"/>
        <end position="55"/>
    </location>
</feature>
<feature type="compositionally biased region" description="Basic and acidic residues" evidence="1">
    <location>
        <begin position="63"/>
        <end position="81"/>
    </location>
</feature>
<dbReference type="AlphaFoldDB" id="A0A4Z2H8T1"/>
<proteinExistence type="predicted"/>
<accession>A0A4Z2H8T1</accession>
<name>A0A4Z2H8T1_9TELE</name>
<dbReference type="EMBL" id="SRLO01000305">
    <property type="protein sequence ID" value="TNN61930.1"/>
    <property type="molecule type" value="Genomic_DNA"/>
</dbReference>
<comment type="caution">
    <text evidence="2">The sequence shown here is derived from an EMBL/GenBank/DDBJ whole genome shotgun (WGS) entry which is preliminary data.</text>
</comment>